<feature type="domain" description="HAMP" evidence="13">
    <location>
        <begin position="202"/>
        <end position="255"/>
    </location>
</feature>
<dbReference type="CDD" id="cd00082">
    <property type="entry name" value="HisKA"/>
    <property type="match status" value="1"/>
</dbReference>
<dbReference type="Gene3D" id="6.10.340.10">
    <property type="match status" value="1"/>
</dbReference>
<dbReference type="InterPro" id="IPR036890">
    <property type="entry name" value="HATPase_C_sf"/>
</dbReference>
<dbReference type="GO" id="GO:0005886">
    <property type="term" value="C:plasma membrane"/>
    <property type="evidence" value="ECO:0007669"/>
    <property type="project" value="TreeGrafter"/>
</dbReference>
<evidence type="ECO:0000256" key="2">
    <source>
        <dbReference type="ARBA" id="ARBA00004370"/>
    </source>
</evidence>
<dbReference type="EC" id="2.7.13.3" evidence="3"/>
<feature type="transmembrane region" description="Helical" evidence="11">
    <location>
        <begin position="181"/>
        <end position="205"/>
    </location>
</feature>
<dbReference type="InterPro" id="IPR050428">
    <property type="entry name" value="TCS_sensor_his_kinase"/>
</dbReference>
<evidence type="ECO:0000256" key="11">
    <source>
        <dbReference type="SAM" id="Phobius"/>
    </source>
</evidence>
<dbReference type="PANTHER" id="PTHR45436">
    <property type="entry name" value="SENSOR HISTIDINE KINASE YKOH"/>
    <property type="match status" value="1"/>
</dbReference>
<evidence type="ECO:0000313" key="15">
    <source>
        <dbReference type="Proteomes" id="UP000319859"/>
    </source>
</evidence>
<dbReference type="Gene3D" id="1.10.287.130">
    <property type="match status" value="1"/>
</dbReference>
<dbReference type="InterPro" id="IPR036097">
    <property type="entry name" value="HisK_dim/P_sf"/>
</dbReference>
<feature type="domain" description="Histidine kinase" evidence="12">
    <location>
        <begin position="263"/>
        <end position="477"/>
    </location>
</feature>
<dbReference type="InterPro" id="IPR003661">
    <property type="entry name" value="HisK_dim/P_dom"/>
</dbReference>
<dbReference type="GO" id="GO:0000155">
    <property type="term" value="F:phosphorelay sensor kinase activity"/>
    <property type="evidence" value="ECO:0007669"/>
    <property type="project" value="InterPro"/>
</dbReference>
<dbReference type="Proteomes" id="UP000319859">
    <property type="component" value="Unassembled WGS sequence"/>
</dbReference>
<keyword evidence="9" id="KW-0902">Two-component regulatory system</keyword>
<comment type="subcellular location">
    <subcellularLocation>
        <location evidence="2">Membrane</location>
    </subcellularLocation>
</comment>
<protein>
    <recommendedName>
        <fullName evidence="3">histidine kinase</fullName>
        <ecNumber evidence="3">2.7.13.3</ecNumber>
    </recommendedName>
</protein>
<dbReference type="RefSeq" id="WP_246172148.1">
    <property type="nucleotide sequence ID" value="NZ_VITN01000006.1"/>
</dbReference>
<evidence type="ECO:0000256" key="7">
    <source>
        <dbReference type="ARBA" id="ARBA00022777"/>
    </source>
</evidence>
<evidence type="ECO:0000256" key="3">
    <source>
        <dbReference type="ARBA" id="ARBA00012438"/>
    </source>
</evidence>
<dbReference type="SUPFAM" id="SSF55874">
    <property type="entry name" value="ATPase domain of HSP90 chaperone/DNA topoisomerase II/histidine kinase"/>
    <property type="match status" value="1"/>
</dbReference>
<keyword evidence="4" id="KW-0597">Phosphoprotein</keyword>
<feature type="transmembrane region" description="Helical" evidence="11">
    <location>
        <begin position="37"/>
        <end position="56"/>
    </location>
</feature>
<evidence type="ECO:0000259" key="13">
    <source>
        <dbReference type="PROSITE" id="PS50885"/>
    </source>
</evidence>
<accession>A0A560FGP9</accession>
<keyword evidence="8 11" id="KW-1133">Transmembrane helix</keyword>
<proteinExistence type="predicted"/>
<dbReference type="InterPro" id="IPR004358">
    <property type="entry name" value="Sig_transdc_His_kin-like_C"/>
</dbReference>
<dbReference type="InterPro" id="IPR005467">
    <property type="entry name" value="His_kinase_dom"/>
</dbReference>
<reference evidence="14 15" key="1">
    <citation type="submission" date="2019-06" db="EMBL/GenBank/DDBJ databases">
        <title>Genomic Encyclopedia of Type Strains, Phase IV (KMG-V): Genome sequencing to study the core and pangenomes of soil and plant-associated prokaryotes.</title>
        <authorList>
            <person name="Whitman W."/>
        </authorList>
    </citation>
    <scope>NUCLEOTIDE SEQUENCE [LARGE SCALE GENOMIC DNA]</scope>
    <source>
        <strain evidence="14 15">BR 11880</strain>
    </source>
</reference>
<evidence type="ECO:0000259" key="12">
    <source>
        <dbReference type="PROSITE" id="PS50109"/>
    </source>
</evidence>
<dbReference type="PANTHER" id="PTHR45436:SF8">
    <property type="entry name" value="HISTIDINE KINASE"/>
    <property type="match status" value="1"/>
</dbReference>
<dbReference type="Gene3D" id="3.30.565.10">
    <property type="entry name" value="Histidine kinase-like ATPase, C-terminal domain"/>
    <property type="match status" value="1"/>
</dbReference>
<dbReference type="CDD" id="cd06225">
    <property type="entry name" value="HAMP"/>
    <property type="match status" value="1"/>
</dbReference>
<evidence type="ECO:0000256" key="9">
    <source>
        <dbReference type="ARBA" id="ARBA00023012"/>
    </source>
</evidence>
<keyword evidence="10 11" id="KW-0472">Membrane</keyword>
<dbReference type="Pfam" id="PF02518">
    <property type="entry name" value="HATPase_c"/>
    <property type="match status" value="1"/>
</dbReference>
<comment type="catalytic activity">
    <reaction evidence="1">
        <text>ATP + protein L-histidine = ADP + protein N-phospho-L-histidine.</text>
        <dbReference type="EC" id="2.7.13.3"/>
    </reaction>
</comment>
<dbReference type="EMBL" id="VITN01000006">
    <property type="protein sequence ID" value="TWB20769.1"/>
    <property type="molecule type" value="Genomic_DNA"/>
</dbReference>
<keyword evidence="5" id="KW-0808">Transferase</keyword>
<dbReference type="SMART" id="SM00387">
    <property type="entry name" value="HATPase_c"/>
    <property type="match status" value="1"/>
</dbReference>
<dbReference type="PRINTS" id="PR00344">
    <property type="entry name" value="BCTRLSENSOR"/>
</dbReference>
<evidence type="ECO:0000313" key="14">
    <source>
        <dbReference type="EMBL" id="TWB20769.1"/>
    </source>
</evidence>
<dbReference type="InterPro" id="IPR003594">
    <property type="entry name" value="HATPase_dom"/>
</dbReference>
<comment type="caution">
    <text evidence="14">The sequence shown here is derived from an EMBL/GenBank/DDBJ whole genome shotgun (WGS) entry which is preliminary data.</text>
</comment>
<keyword evidence="7 14" id="KW-0418">Kinase</keyword>
<sequence>MLTSLKRPASKAAGGDLPSDRHRHLGRLLRTTTFRFALIYLGLFIGSVLLVLWLIYWSTAGFLAGQADTGIREDMQALADRYRTGGMASLAEAVNERGMGNASSIYILSAGSGATLAGNQFWPKGVDEAGWANLPVKDPSTGQVRPGDVRALIAVLPGGYRVLVGRDLGEVRVLRERLERVIGWSMGLALVLGLMGGLAMSRVWLRRLDGVTRTAEAIREGMLVSRVPLTGSGDEFDQLAHTLNAMLDRIEALVAGIRHVSQGIAHDLRTPLTRLRTRLELALMHDTVENPREVLEAAIEEVDHLLATFRALLAIAEVESGGNLPIAPVPLDTLALSTGELYDAVAEDQGITFTMAVEATGPAATVQGNRQLLGQALANLLDNALKYTPEGGHVSLTVTADGPFRVKVTVADNGPGIPAEDRERVRERFFRLDRDQARPGSGLGLSLVDAVAQRHGGTLVLSDNGPGLKAQLLLPVG</sequence>
<dbReference type="Pfam" id="PF00672">
    <property type="entry name" value="HAMP"/>
    <property type="match status" value="1"/>
</dbReference>
<dbReference type="SUPFAM" id="SSF158472">
    <property type="entry name" value="HAMP domain-like"/>
    <property type="match status" value="1"/>
</dbReference>
<evidence type="ECO:0000256" key="1">
    <source>
        <dbReference type="ARBA" id="ARBA00000085"/>
    </source>
</evidence>
<dbReference type="PROSITE" id="PS50885">
    <property type="entry name" value="HAMP"/>
    <property type="match status" value="1"/>
</dbReference>
<dbReference type="AlphaFoldDB" id="A0A560FGP9"/>
<evidence type="ECO:0000256" key="10">
    <source>
        <dbReference type="ARBA" id="ARBA00023136"/>
    </source>
</evidence>
<dbReference type="SMART" id="SM00304">
    <property type="entry name" value="HAMP"/>
    <property type="match status" value="1"/>
</dbReference>
<dbReference type="SUPFAM" id="SSF47384">
    <property type="entry name" value="Homodimeric domain of signal transducing histidine kinase"/>
    <property type="match status" value="1"/>
</dbReference>
<evidence type="ECO:0000256" key="6">
    <source>
        <dbReference type="ARBA" id="ARBA00022692"/>
    </source>
</evidence>
<dbReference type="CDD" id="cd00075">
    <property type="entry name" value="HATPase"/>
    <property type="match status" value="1"/>
</dbReference>
<keyword evidence="6 11" id="KW-0812">Transmembrane</keyword>
<gene>
    <name evidence="14" type="ORF">FBZ89_106172</name>
</gene>
<name>A0A560FGP9_9PROT</name>
<dbReference type="PROSITE" id="PS50109">
    <property type="entry name" value="HIS_KIN"/>
    <property type="match status" value="1"/>
</dbReference>
<organism evidence="14 15">
    <name type="scientific">Nitrospirillum amazonense</name>
    <dbReference type="NCBI Taxonomy" id="28077"/>
    <lineage>
        <taxon>Bacteria</taxon>
        <taxon>Pseudomonadati</taxon>
        <taxon>Pseudomonadota</taxon>
        <taxon>Alphaproteobacteria</taxon>
        <taxon>Rhodospirillales</taxon>
        <taxon>Azospirillaceae</taxon>
        <taxon>Nitrospirillum</taxon>
    </lineage>
</organism>
<dbReference type="InterPro" id="IPR003660">
    <property type="entry name" value="HAMP_dom"/>
</dbReference>
<evidence type="ECO:0000256" key="8">
    <source>
        <dbReference type="ARBA" id="ARBA00022989"/>
    </source>
</evidence>
<dbReference type="SMART" id="SM00388">
    <property type="entry name" value="HisKA"/>
    <property type="match status" value="1"/>
</dbReference>
<evidence type="ECO:0000256" key="5">
    <source>
        <dbReference type="ARBA" id="ARBA00022679"/>
    </source>
</evidence>
<evidence type="ECO:0000256" key="4">
    <source>
        <dbReference type="ARBA" id="ARBA00022553"/>
    </source>
</evidence>
<dbReference type="Pfam" id="PF00512">
    <property type="entry name" value="HisKA"/>
    <property type="match status" value="1"/>
</dbReference>